<dbReference type="Pfam" id="PF02875">
    <property type="entry name" value="Mur_ligase_C"/>
    <property type="match status" value="1"/>
</dbReference>
<keyword evidence="12 18" id="KW-0067">ATP-binding</keyword>
<dbReference type="GO" id="GO:0005524">
    <property type="term" value="F:ATP binding"/>
    <property type="evidence" value="ECO:0007669"/>
    <property type="project" value="UniProtKB-KW"/>
</dbReference>
<comment type="pathway">
    <text evidence="3">Cofactor biosynthesis; tetrahydrofolylpolyglutamate biosynthesis.</text>
</comment>
<dbReference type="PANTHER" id="PTHR11136">
    <property type="entry name" value="FOLYLPOLYGLUTAMATE SYNTHASE-RELATED"/>
    <property type="match status" value="1"/>
</dbReference>
<dbReference type="NCBIfam" id="TIGR01499">
    <property type="entry name" value="folC"/>
    <property type="match status" value="1"/>
</dbReference>
<evidence type="ECO:0000259" key="19">
    <source>
        <dbReference type="Pfam" id="PF02875"/>
    </source>
</evidence>
<dbReference type="AlphaFoldDB" id="A0A430AQN4"/>
<evidence type="ECO:0000256" key="3">
    <source>
        <dbReference type="ARBA" id="ARBA00005150"/>
    </source>
</evidence>
<evidence type="ECO:0000256" key="12">
    <source>
        <dbReference type="ARBA" id="ARBA00022840"/>
    </source>
</evidence>
<dbReference type="SUPFAM" id="SSF53623">
    <property type="entry name" value="MurD-like peptide ligases, catalytic domain"/>
    <property type="match status" value="1"/>
</dbReference>
<evidence type="ECO:0000313" key="21">
    <source>
        <dbReference type="EMBL" id="RSU10244.1"/>
    </source>
</evidence>
<evidence type="ECO:0000256" key="5">
    <source>
        <dbReference type="ARBA" id="ARBA00011245"/>
    </source>
</evidence>
<gene>
    <name evidence="21" type="ORF">CBF27_10890</name>
</gene>
<dbReference type="InterPro" id="IPR036565">
    <property type="entry name" value="Mur-like_cat_sf"/>
</dbReference>
<dbReference type="PROSITE" id="PS01012">
    <property type="entry name" value="FOLYLPOLYGLU_SYNT_2"/>
    <property type="match status" value="1"/>
</dbReference>
<dbReference type="RefSeq" id="WP_126814340.1">
    <property type="nucleotide sequence ID" value="NZ_NGKC01000013.1"/>
</dbReference>
<reference evidence="21 22" key="1">
    <citation type="submission" date="2017-05" db="EMBL/GenBank/DDBJ databases">
        <title>Vagococcus spp. assemblies.</title>
        <authorList>
            <person name="Gulvik C.A."/>
        </authorList>
    </citation>
    <scope>NUCLEOTIDE SEQUENCE [LARGE SCALE GENOMIC DNA]</scope>
    <source>
        <strain evidence="21 22">LMG 24798</strain>
    </source>
</reference>
<dbReference type="SUPFAM" id="SSF53244">
    <property type="entry name" value="MurD-like peptide ligases, peptide-binding domain"/>
    <property type="match status" value="1"/>
</dbReference>
<dbReference type="InterPro" id="IPR018109">
    <property type="entry name" value="Folylpolyglutamate_synth_CS"/>
</dbReference>
<dbReference type="GO" id="GO:0046872">
    <property type="term" value="F:metal ion binding"/>
    <property type="evidence" value="ECO:0007669"/>
    <property type="project" value="UniProtKB-KW"/>
</dbReference>
<dbReference type="Gene3D" id="3.40.1190.10">
    <property type="entry name" value="Mur-like, catalytic domain"/>
    <property type="match status" value="1"/>
</dbReference>
<dbReference type="PANTHER" id="PTHR11136:SF0">
    <property type="entry name" value="DIHYDROFOLATE SYNTHETASE-RELATED"/>
    <property type="match status" value="1"/>
</dbReference>
<evidence type="ECO:0000256" key="13">
    <source>
        <dbReference type="ARBA" id="ARBA00022842"/>
    </source>
</evidence>
<comment type="similarity">
    <text evidence="4 18">Belongs to the folylpolyglutamate synthase family.</text>
</comment>
<keyword evidence="9 18" id="KW-0436">Ligase</keyword>
<dbReference type="EC" id="6.3.2.17" evidence="7"/>
<dbReference type="OrthoDB" id="9809356at2"/>
<keyword evidence="10" id="KW-0479">Metal-binding</keyword>
<dbReference type="EC" id="6.3.2.12" evidence="6"/>
<dbReference type="GO" id="GO:0005737">
    <property type="term" value="C:cytoplasm"/>
    <property type="evidence" value="ECO:0007669"/>
    <property type="project" value="TreeGrafter"/>
</dbReference>
<protein>
    <recommendedName>
        <fullName evidence="8">Dihydrofolate synthase/folylpolyglutamate synthase</fullName>
        <ecNumber evidence="6">6.3.2.12</ecNumber>
        <ecNumber evidence="7">6.3.2.17</ecNumber>
    </recommendedName>
    <alternativeName>
        <fullName evidence="15">Tetrahydrofolylpolyglutamate synthase</fullName>
    </alternativeName>
</protein>
<comment type="pathway">
    <text evidence="2">Cofactor biosynthesis; tetrahydrofolate biosynthesis; 7,8-dihydrofolate from 2-amino-4-hydroxy-6-hydroxymethyl-7,8-dihydropteridine diphosphate and 4-aminobenzoate: step 2/2.</text>
</comment>
<keyword evidence="14" id="KW-0289">Folate biosynthesis</keyword>
<sequence>MTYEEALAWIHGRLKFGSRPGLTRINALLDRLDHPENSIRTVHVGGTNGKGSTVTFLRCLLEEQGLRVGTFTSPYIECFNERMAINGRPIPDEDLIDLVAYIKPLVEEMDQDDALKHTTEFEIITAMSFCYFLAEEVDIAIIEVGLGGTYDCTNVITPLVSVITTIGMDHMDILGDTIELIAEQKAGIIKPGVPVVTGNIQEEALRVIKDAAQKQNSSFYGMFQDYTAQYKHPASRWGEVFDFHNREYRLTNLETAMIGRHQTENAATAIETYLLLSELLSYSVSRKDIAGGLRRALWPGRMERLSEEPLIVLDGAHNEPAVERLVDNLRSEFGDKDIYVIFGALLTKDVGHMLARLSRLPNVHLYLSAFDYPKARQAQDYEGMPYPVYDSWQQAAAAILPELSQDDMLLVTGSLYFISQVRHYLTGGEMIAVN</sequence>
<organism evidence="21 22">
    <name type="scientific">Vagococcus acidifermentans</name>
    <dbReference type="NCBI Taxonomy" id="564710"/>
    <lineage>
        <taxon>Bacteria</taxon>
        <taxon>Bacillati</taxon>
        <taxon>Bacillota</taxon>
        <taxon>Bacilli</taxon>
        <taxon>Lactobacillales</taxon>
        <taxon>Enterococcaceae</taxon>
        <taxon>Vagococcus</taxon>
    </lineage>
</organism>
<evidence type="ECO:0000256" key="2">
    <source>
        <dbReference type="ARBA" id="ARBA00004799"/>
    </source>
</evidence>
<dbReference type="Gene3D" id="3.90.190.20">
    <property type="entry name" value="Mur ligase, C-terminal domain"/>
    <property type="match status" value="1"/>
</dbReference>
<comment type="caution">
    <text evidence="21">The sequence shown here is derived from an EMBL/GenBank/DDBJ whole genome shotgun (WGS) entry which is preliminary data.</text>
</comment>
<evidence type="ECO:0000256" key="14">
    <source>
        <dbReference type="ARBA" id="ARBA00022909"/>
    </source>
</evidence>
<evidence type="ECO:0000256" key="7">
    <source>
        <dbReference type="ARBA" id="ARBA00013025"/>
    </source>
</evidence>
<dbReference type="InterPro" id="IPR004101">
    <property type="entry name" value="Mur_ligase_C"/>
</dbReference>
<dbReference type="PIRSF" id="PIRSF001563">
    <property type="entry name" value="Folylpolyglu_synth"/>
    <property type="match status" value="1"/>
</dbReference>
<feature type="domain" description="Mur ligase C-terminal" evidence="19">
    <location>
        <begin position="300"/>
        <end position="414"/>
    </location>
</feature>
<dbReference type="InterPro" id="IPR013221">
    <property type="entry name" value="Mur_ligase_cen"/>
</dbReference>
<name>A0A430AQN4_9ENTE</name>
<evidence type="ECO:0000256" key="4">
    <source>
        <dbReference type="ARBA" id="ARBA00008276"/>
    </source>
</evidence>
<evidence type="ECO:0000313" key="22">
    <source>
        <dbReference type="Proteomes" id="UP000286773"/>
    </source>
</evidence>
<evidence type="ECO:0000256" key="17">
    <source>
        <dbReference type="ARBA" id="ARBA00049161"/>
    </source>
</evidence>
<evidence type="ECO:0000259" key="20">
    <source>
        <dbReference type="Pfam" id="PF08245"/>
    </source>
</evidence>
<evidence type="ECO:0000256" key="15">
    <source>
        <dbReference type="ARBA" id="ARBA00030592"/>
    </source>
</evidence>
<dbReference type="GO" id="GO:0004326">
    <property type="term" value="F:tetrahydrofolylpolyglutamate synthase activity"/>
    <property type="evidence" value="ECO:0007669"/>
    <property type="project" value="UniProtKB-EC"/>
</dbReference>
<dbReference type="EMBL" id="NGKC01000013">
    <property type="protein sequence ID" value="RSU10244.1"/>
    <property type="molecule type" value="Genomic_DNA"/>
</dbReference>
<evidence type="ECO:0000256" key="10">
    <source>
        <dbReference type="ARBA" id="ARBA00022723"/>
    </source>
</evidence>
<dbReference type="Proteomes" id="UP000286773">
    <property type="component" value="Unassembled WGS sequence"/>
</dbReference>
<evidence type="ECO:0000256" key="1">
    <source>
        <dbReference type="ARBA" id="ARBA00001946"/>
    </source>
</evidence>
<evidence type="ECO:0000256" key="8">
    <source>
        <dbReference type="ARBA" id="ARBA00019357"/>
    </source>
</evidence>
<dbReference type="GO" id="GO:0046656">
    <property type="term" value="P:folic acid biosynthetic process"/>
    <property type="evidence" value="ECO:0007669"/>
    <property type="project" value="UniProtKB-KW"/>
</dbReference>
<dbReference type="FunFam" id="3.40.1190.10:FF:000004">
    <property type="entry name" value="Dihydrofolate synthase/folylpolyglutamate synthase"/>
    <property type="match status" value="1"/>
</dbReference>
<dbReference type="InterPro" id="IPR001645">
    <property type="entry name" value="Folylpolyglutamate_synth"/>
</dbReference>
<evidence type="ECO:0000256" key="16">
    <source>
        <dbReference type="ARBA" id="ARBA00047493"/>
    </source>
</evidence>
<keyword evidence="11 18" id="KW-0547">Nucleotide-binding</keyword>
<keyword evidence="13" id="KW-0460">Magnesium</keyword>
<comment type="catalytic activity">
    <reaction evidence="17">
        <text>7,8-dihydropteroate + L-glutamate + ATP = 7,8-dihydrofolate + ADP + phosphate + H(+)</text>
        <dbReference type="Rhea" id="RHEA:23584"/>
        <dbReference type="ChEBI" id="CHEBI:15378"/>
        <dbReference type="ChEBI" id="CHEBI:17839"/>
        <dbReference type="ChEBI" id="CHEBI:29985"/>
        <dbReference type="ChEBI" id="CHEBI:30616"/>
        <dbReference type="ChEBI" id="CHEBI:43474"/>
        <dbReference type="ChEBI" id="CHEBI:57451"/>
        <dbReference type="ChEBI" id="CHEBI:456216"/>
        <dbReference type="EC" id="6.3.2.12"/>
    </reaction>
</comment>
<evidence type="ECO:0000256" key="9">
    <source>
        <dbReference type="ARBA" id="ARBA00022598"/>
    </source>
</evidence>
<comment type="cofactor">
    <cofactor evidence="1">
        <name>Mg(2+)</name>
        <dbReference type="ChEBI" id="CHEBI:18420"/>
    </cofactor>
</comment>
<accession>A0A430AQN4</accession>
<evidence type="ECO:0000256" key="11">
    <source>
        <dbReference type="ARBA" id="ARBA00022741"/>
    </source>
</evidence>
<comment type="subunit">
    <text evidence="5">Monomer.</text>
</comment>
<feature type="domain" description="Mur ligase central" evidence="20">
    <location>
        <begin position="44"/>
        <end position="270"/>
    </location>
</feature>
<dbReference type="PROSITE" id="PS01011">
    <property type="entry name" value="FOLYLPOLYGLU_SYNT_1"/>
    <property type="match status" value="1"/>
</dbReference>
<dbReference type="InterPro" id="IPR036615">
    <property type="entry name" value="Mur_ligase_C_dom_sf"/>
</dbReference>
<keyword evidence="22" id="KW-1185">Reference proteome</keyword>
<dbReference type="GO" id="GO:0008841">
    <property type="term" value="F:dihydrofolate synthase activity"/>
    <property type="evidence" value="ECO:0007669"/>
    <property type="project" value="UniProtKB-EC"/>
</dbReference>
<proteinExistence type="inferred from homology"/>
<comment type="catalytic activity">
    <reaction evidence="16">
        <text>(6S)-5,6,7,8-tetrahydrofolyl-(gamma-L-Glu)(n) + L-glutamate + ATP = (6S)-5,6,7,8-tetrahydrofolyl-(gamma-L-Glu)(n+1) + ADP + phosphate + H(+)</text>
        <dbReference type="Rhea" id="RHEA:10580"/>
        <dbReference type="Rhea" id="RHEA-COMP:14738"/>
        <dbReference type="Rhea" id="RHEA-COMP:14740"/>
        <dbReference type="ChEBI" id="CHEBI:15378"/>
        <dbReference type="ChEBI" id="CHEBI:29985"/>
        <dbReference type="ChEBI" id="CHEBI:30616"/>
        <dbReference type="ChEBI" id="CHEBI:43474"/>
        <dbReference type="ChEBI" id="CHEBI:141005"/>
        <dbReference type="ChEBI" id="CHEBI:456216"/>
        <dbReference type="EC" id="6.3.2.17"/>
    </reaction>
</comment>
<dbReference type="Pfam" id="PF08245">
    <property type="entry name" value="Mur_ligase_M"/>
    <property type="match status" value="1"/>
</dbReference>
<evidence type="ECO:0000256" key="6">
    <source>
        <dbReference type="ARBA" id="ARBA00013023"/>
    </source>
</evidence>
<evidence type="ECO:0000256" key="18">
    <source>
        <dbReference type="PIRNR" id="PIRNR001563"/>
    </source>
</evidence>